<comment type="similarity">
    <text evidence="2">Belongs to the peptidase M20A family.</text>
</comment>
<feature type="domain" description="Peptidase M20 dimerisation" evidence="11">
    <location>
        <begin position="206"/>
        <end position="327"/>
    </location>
</feature>
<feature type="active site" description="Proton acceptor" evidence="9">
    <location>
        <position position="161"/>
    </location>
</feature>
<dbReference type="GO" id="GO:0005737">
    <property type="term" value="C:cytoplasm"/>
    <property type="evidence" value="ECO:0007669"/>
    <property type="project" value="UniProtKB-SubCell"/>
</dbReference>
<dbReference type="AlphaFoldDB" id="A0A2R5GG12"/>
<dbReference type="Gene3D" id="3.30.70.360">
    <property type="match status" value="1"/>
</dbReference>
<feature type="binding site" evidence="10">
    <location>
        <position position="115"/>
    </location>
    <ligand>
        <name>Zn(2+)</name>
        <dbReference type="ChEBI" id="CHEBI:29105"/>
        <label>1</label>
    </ligand>
</feature>
<keyword evidence="6" id="KW-0378">Hydrolase</keyword>
<feature type="binding site" evidence="10">
    <location>
        <position position="409"/>
    </location>
    <ligand>
        <name>Zn(2+)</name>
        <dbReference type="ChEBI" id="CHEBI:29105"/>
        <label>2</label>
    </ligand>
</feature>
<comment type="cofactor">
    <cofactor evidence="10">
        <name>Zn(2+)</name>
        <dbReference type="ChEBI" id="CHEBI:29105"/>
    </cofactor>
    <text evidence="10">Binds 2 Zn(2+) ions per subunit.</text>
</comment>
<comment type="caution">
    <text evidence="12">The sequence shown here is derived from an EMBL/GenBank/DDBJ whole genome shotgun (WGS) entry which is preliminary data.</text>
</comment>
<dbReference type="GO" id="GO:0046872">
    <property type="term" value="F:metal ion binding"/>
    <property type="evidence" value="ECO:0007669"/>
    <property type="project" value="UniProtKB-KW"/>
</dbReference>
<organism evidence="12 13">
    <name type="scientific">Hondaea fermentalgiana</name>
    <dbReference type="NCBI Taxonomy" id="2315210"/>
    <lineage>
        <taxon>Eukaryota</taxon>
        <taxon>Sar</taxon>
        <taxon>Stramenopiles</taxon>
        <taxon>Bigyra</taxon>
        <taxon>Labyrinthulomycetes</taxon>
        <taxon>Thraustochytrida</taxon>
        <taxon>Thraustochytriidae</taxon>
        <taxon>Hondaea</taxon>
    </lineage>
</organism>
<sequence>MAEHEEEEEEVEFFRDLLRFRTVSAEGPTGVYRDCAEWLASRIKELIPLASTKLVEAVEKKPVLVVEVRGEDPSLDAVLLHSHYDVVPAMEEHWDVDPWAAVEKDGRIYGRGTQDMKSVCAQYVLSMARAYRAALNRAGGDAAKVSHLFKRSVWLTFTPDEEIGSQDGMGAFVRDGHFDRIIGKVCIALDEGMANDAQDPACTVFYGERMPMWVLVKCEGPTGHGSRFIQNTAVEKLLTMANKAFTLRREQEALLGMTGSGCKHCEAKKLGDVLTINLTALQAGVSTDGGKSFSLNVIPTSATAGFDIRVPVTMPIKDVRKMLDDWCCEAGMSWMFDPRYGHDDRDIHAVWSFDESDELWATFKNATEKAGLKISREVFPVASDSRFLRVLGIPALGFSPMARTPILLHDHNEYLERSVFLEGIAAYDAIIPALANFEAST</sequence>
<evidence type="ECO:0000313" key="13">
    <source>
        <dbReference type="Proteomes" id="UP000241890"/>
    </source>
</evidence>
<dbReference type="InterPro" id="IPR036264">
    <property type="entry name" value="Bact_exopeptidase_dim_dom"/>
</dbReference>
<feature type="binding site" evidence="10">
    <location>
        <position position="115"/>
    </location>
    <ligand>
        <name>Zn(2+)</name>
        <dbReference type="ChEBI" id="CHEBI:29105"/>
        <label>2</label>
    </ligand>
</feature>
<dbReference type="SUPFAM" id="SSF53187">
    <property type="entry name" value="Zn-dependent exopeptidases"/>
    <property type="match status" value="1"/>
</dbReference>
<evidence type="ECO:0000256" key="8">
    <source>
        <dbReference type="ARBA" id="ARBA00029656"/>
    </source>
</evidence>
<dbReference type="PANTHER" id="PTHR45892:SF1">
    <property type="entry name" value="AMINOACYLASE-1"/>
    <property type="match status" value="1"/>
</dbReference>
<dbReference type="OrthoDB" id="3064516at2759"/>
<dbReference type="EC" id="3.5.1.14" evidence="3"/>
<keyword evidence="5 10" id="KW-0479">Metal-binding</keyword>
<reference evidence="12 13" key="1">
    <citation type="submission" date="2017-12" db="EMBL/GenBank/DDBJ databases">
        <title>Sequencing, de novo assembly and annotation of complete genome of a new Thraustochytrid species, strain FCC1311.</title>
        <authorList>
            <person name="Sedici K."/>
            <person name="Godart F."/>
            <person name="Aiese Cigliano R."/>
            <person name="Sanseverino W."/>
            <person name="Barakat M."/>
            <person name="Ortet P."/>
            <person name="Marechal E."/>
            <person name="Cagnac O."/>
            <person name="Amato A."/>
        </authorList>
    </citation>
    <scope>NUCLEOTIDE SEQUENCE [LARGE SCALE GENOMIC DNA]</scope>
</reference>
<gene>
    <name evidence="12" type="ORF">FCC1311_037962</name>
</gene>
<accession>A0A2R5GG12</accession>
<dbReference type="Gene3D" id="1.10.150.900">
    <property type="match status" value="1"/>
</dbReference>
<dbReference type="GO" id="GO:0006520">
    <property type="term" value="P:amino acid metabolic process"/>
    <property type="evidence" value="ECO:0007669"/>
    <property type="project" value="InterPro"/>
</dbReference>
<evidence type="ECO:0000256" key="9">
    <source>
        <dbReference type="PIRSR" id="PIRSR036696-1"/>
    </source>
</evidence>
<feature type="binding site" evidence="10">
    <location>
        <position position="191"/>
    </location>
    <ligand>
        <name>Zn(2+)</name>
        <dbReference type="ChEBI" id="CHEBI:29105"/>
        <label>1</label>
    </ligand>
</feature>
<evidence type="ECO:0000256" key="7">
    <source>
        <dbReference type="ARBA" id="ARBA00022833"/>
    </source>
</evidence>
<name>A0A2R5GG12_9STRA</name>
<dbReference type="Gene3D" id="3.40.630.10">
    <property type="entry name" value="Zn peptidases"/>
    <property type="match status" value="1"/>
</dbReference>
<evidence type="ECO:0000256" key="3">
    <source>
        <dbReference type="ARBA" id="ARBA00011913"/>
    </source>
</evidence>
<feature type="active site" evidence="9">
    <location>
        <position position="85"/>
    </location>
</feature>
<dbReference type="GO" id="GO:0004046">
    <property type="term" value="F:aminoacylase activity"/>
    <property type="evidence" value="ECO:0007669"/>
    <property type="project" value="UniProtKB-EC"/>
</dbReference>
<proteinExistence type="inferred from homology"/>
<dbReference type="InterPro" id="IPR052083">
    <property type="entry name" value="Aminoacylase-1_M20A"/>
</dbReference>
<dbReference type="SUPFAM" id="SSF55031">
    <property type="entry name" value="Bacterial exopeptidase dimerisation domain"/>
    <property type="match status" value="1"/>
</dbReference>
<dbReference type="FunFam" id="1.10.150.900:FF:000001">
    <property type="entry name" value="Aminoacylase-1, putative"/>
    <property type="match status" value="1"/>
</dbReference>
<evidence type="ECO:0000313" key="12">
    <source>
        <dbReference type="EMBL" id="GBG27573.1"/>
    </source>
</evidence>
<dbReference type="NCBIfam" id="TIGR01880">
    <property type="entry name" value="Ac-peptdase-euk"/>
    <property type="match status" value="1"/>
</dbReference>
<dbReference type="InterPro" id="IPR010159">
    <property type="entry name" value="N-acyl_aa_amidohydrolase"/>
</dbReference>
<feature type="binding site" evidence="10">
    <location>
        <position position="83"/>
    </location>
    <ligand>
        <name>Zn(2+)</name>
        <dbReference type="ChEBI" id="CHEBI:29105"/>
        <label>1</label>
    </ligand>
</feature>
<keyword evidence="7 10" id="KW-0862">Zinc</keyword>
<dbReference type="Proteomes" id="UP000241890">
    <property type="component" value="Unassembled WGS sequence"/>
</dbReference>
<feature type="binding site" evidence="10">
    <location>
        <position position="162"/>
    </location>
    <ligand>
        <name>Zn(2+)</name>
        <dbReference type="ChEBI" id="CHEBI:29105"/>
        <label>2</label>
    </ligand>
</feature>
<dbReference type="InterPro" id="IPR001261">
    <property type="entry name" value="ArgE/DapE_CS"/>
</dbReference>
<evidence type="ECO:0000256" key="5">
    <source>
        <dbReference type="ARBA" id="ARBA00022723"/>
    </source>
</evidence>
<comment type="subcellular location">
    <subcellularLocation>
        <location evidence="1">Cytoplasm</location>
    </subcellularLocation>
</comment>
<protein>
    <recommendedName>
        <fullName evidence="3">N-acyl-aliphatic-L-amino acid amidohydrolase</fullName>
        <ecNumber evidence="3">3.5.1.14</ecNumber>
    </recommendedName>
    <alternativeName>
        <fullName evidence="8">N-acyl-L-amino-acid amidohydrolase</fullName>
    </alternativeName>
</protein>
<dbReference type="PANTHER" id="PTHR45892">
    <property type="entry name" value="AMINOACYLASE-1"/>
    <property type="match status" value="1"/>
</dbReference>
<keyword evidence="13" id="KW-1185">Reference proteome</keyword>
<dbReference type="PIRSF" id="PIRSF036696">
    <property type="entry name" value="ACY-1"/>
    <property type="match status" value="1"/>
</dbReference>
<evidence type="ECO:0000256" key="4">
    <source>
        <dbReference type="ARBA" id="ARBA00022490"/>
    </source>
</evidence>
<dbReference type="PROSITE" id="PS00758">
    <property type="entry name" value="ARGE_DAPE_CPG2_1"/>
    <property type="match status" value="1"/>
</dbReference>
<dbReference type="InterPro" id="IPR002933">
    <property type="entry name" value="Peptidase_M20"/>
</dbReference>
<dbReference type="EMBL" id="BEYU01000032">
    <property type="protein sequence ID" value="GBG27573.1"/>
    <property type="molecule type" value="Genomic_DNA"/>
</dbReference>
<dbReference type="InParanoid" id="A0A2R5GG12"/>
<evidence type="ECO:0000256" key="6">
    <source>
        <dbReference type="ARBA" id="ARBA00022801"/>
    </source>
</evidence>
<dbReference type="InterPro" id="IPR011650">
    <property type="entry name" value="Peptidase_M20_dimer"/>
</dbReference>
<dbReference type="Pfam" id="PF01546">
    <property type="entry name" value="Peptidase_M20"/>
    <property type="match status" value="1"/>
</dbReference>
<evidence type="ECO:0000256" key="10">
    <source>
        <dbReference type="PIRSR" id="PIRSR036696-2"/>
    </source>
</evidence>
<dbReference type="Pfam" id="PF07687">
    <property type="entry name" value="M20_dimer"/>
    <property type="match status" value="1"/>
</dbReference>
<evidence type="ECO:0000256" key="1">
    <source>
        <dbReference type="ARBA" id="ARBA00004496"/>
    </source>
</evidence>
<evidence type="ECO:0000259" key="11">
    <source>
        <dbReference type="Pfam" id="PF07687"/>
    </source>
</evidence>
<evidence type="ECO:0000256" key="2">
    <source>
        <dbReference type="ARBA" id="ARBA00006247"/>
    </source>
</evidence>
<keyword evidence="4" id="KW-0963">Cytoplasm</keyword>